<comment type="cofactor">
    <cofactor evidence="2">
        <name>pyridoxal 5'-phosphate</name>
        <dbReference type="ChEBI" id="CHEBI:597326"/>
    </cofactor>
</comment>
<accession>A0ABR3J9D2</accession>
<comment type="catalytic activity">
    <reaction evidence="2">
        <text>[(1-&gt;4)-alpha-D-glucosyl](n) + phosphate = [(1-&gt;4)-alpha-D-glucosyl](n-1) + alpha-D-glucose 1-phosphate</text>
        <dbReference type="Rhea" id="RHEA:41732"/>
        <dbReference type="Rhea" id="RHEA-COMP:9584"/>
        <dbReference type="Rhea" id="RHEA-COMP:9586"/>
        <dbReference type="ChEBI" id="CHEBI:15444"/>
        <dbReference type="ChEBI" id="CHEBI:43474"/>
        <dbReference type="ChEBI" id="CHEBI:58601"/>
        <dbReference type="EC" id="2.4.1.1"/>
    </reaction>
</comment>
<dbReference type="InterPro" id="IPR000811">
    <property type="entry name" value="Glyco_trans_35"/>
</dbReference>
<evidence type="ECO:0000313" key="3">
    <source>
        <dbReference type="EMBL" id="KAL0952254.1"/>
    </source>
</evidence>
<dbReference type="SUPFAM" id="SSF53756">
    <property type="entry name" value="UDP-Glycosyltransferase/glycogen phosphorylase"/>
    <property type="match status" value="1"/>
</dbReference>
<keyword evidence="2" id="KW-0808">Transferase</keyword>
<dbReference type="PANTHER" id="PTHR11468">
    <property type="entry name" value="GLYCOGEN PHOSPHORYLASE"/>
    <property type="match status" value="1"/>
</dbReference>
<dbReference type="Gene3D" id="3.40.50.2000">
    <property type="entry name" value="Glycogen Phosphorylase B"/>
    <property type="match status" value="2"/>
</dbReference>
<keyword evidence="4" id="KW-1185">Reference proteome</keyword>
<keyword evidence="2" id="KW-0328">Glycosyltransferase</keyword>
<comment type="caution">
    <text evidence="3">The sequence shown here is derived from an EMBL/GenBank/DDBJ whole genome shotgun (WGS) entry which is preliminary data.</text>
</comment>
<protein>
    <recommendedName>
        <fullName evidence="2">Alpha-1,4 glucan phosphorylase</fullName>
        <ecNumber evidence="2">2.4.1.1</ecNumber>
    </recommendedName>
</protein>
<comment type="function">
    <text evidence="2">Allosteric enzyme that catalyzes the rate-limiting step in glycogen catabolism, the phosphorolytic cleavage of glycogen to produce glucose-1-phosphate, and plays a central role in maintaining cellular and organismal glucose homeostasis.</text>
</comment>
<comment type="similarity">
    <text evidence="1 2">Belongs to the glycogen phosphorylase family.</text>
</comment>
<evidence type="ECO:0000256" key="2">
    <source>
        <dbReference type="RuleBase" id="RU000587"/>
    </source>
</evidence>
<sequence length="214" mass="24100">MSIIEEGVPKQVRMANLVCIGSRKVKGVAELHSELVRTTIMKDFVDFYGVSKFANVTNGSRSCHIPQNAGSINTLISKTPGIDKTVWLKNLTKLEGLLAYTEDKKLRDEWAAIKQRNKDRLAHHVQTTLGLTVNTHTMFDVQIKRLHEYKRQTLNILGVIHVRLSLPHSQGHDPRGEKKTNPRVVLFFAGKAAPAYYIAKLTIRLIVNVARLRG</sequence>
<gene>
    <name evidence="3" type="ORF">HGRIS_006544</name>
</gene>
<dbReference type="PANTHER" id="PTHR11468:SF3">
    <property type="entry name" value="GLYCOGEN PHOSPHORYLASE, LIVER FORM"/>
    <property type="match status" value="1"/>
</dbReference>
<evidence type="ECO:0000256" key="1">
    <source>
        <dbReference type="ARBA" id="ARBA00006047"/>
    </source>
</evidence>
<dbReference type="EMBL" id="JASNQZ010000010">
    <property type="protein sequence ID" value="KAL0952254.1"/>
    <property type="molecule type" value="Genomic_DNA"/>
</dbReference>
<dbReference type="Proteomes" id="UP001556367">
    <property type="component" value="Unassembled WGS sequence"/>
</dbReference>
<dbReference type="EC" id="2.4.1.1" evidence="2"/>
<keyword evidence="2" id="KW-0663">Pyridoxal phosphate</keyword>
<keyword evidence="2" id="KW-0119">Carbohydrate metabolism</keyword>
<reference evidence="4" key="1">
    <citation type="submission" date="2024-06" db="EMBL/GenBank/DDBJ databases">
        <title>Multi-omics analyses provide insights into the biosynthesis of the anticancer antibiotic pleurotin in Hohenbuehelia grisea.</title>
        <authorList>
            <person name="Weaver J.A."/>
            <person name="Alberti F."/>
        </authorList>
    </citation>
    <scope>NUCLEOTIDE SEQUENCE [LARGE SCALE GENOMIC DNA]</scope>
    <source>
        <strain evidence="4">T-177</strain>
    </source>
</reference>
<dbReference type="Pfam" id="PF00343">
    <property type="entry name" value="Phosphorylase"/>
    <property type="match status" value="1"/>
</dbReference>
<organism evidence="3 4">
    <name type="scientific">Hohenbuehelia grisea</name>
    <dbReference type="NCBI Taxonomy" id="104357"/>
    <lineage>
        <taxon>Eukaryota</taxon>
        <taxon>Fungi</taxon>
        <taxon>Dikarya</taxon>
        <taxon>Basidiomycota</taxon>
        <taxon>Agaricomycotina</taxon>
        <taxon>Agaricomycetes</taxon>
        <taxon>Agaricomycetidae</taxon>
        <taxon>Agaricales</taxon>
        <taxon>Pleurotineae</taxon>
        <taxon>Pleurotaceae</taxon>
        <taxon>Hohenbuehelia</taxon>
    </lineage>
</organism>
<name>A0ABR3J9D2_9AGAR</name>
<evidence type="ECO:0000313" key="4">
    <source>
        <dbReference type="Proteomes" id="UP001556367"/>
    </source>
</evidence>
<proteinExistence type="inferred from homology"/>